<evidence type="ECO:0000259" key="9">
    <source>
        <dbReference type="SMART" id="SM00645"/>
    </source>
</evidence>
<dbReference type="STRING" id="135651.G0MUJ8"/>
<evidence type="ECO:0000256" key="3">
    <source>
        <dbReference type="ARBA" id="ARBA00022729"/>
    </source>
</evidence>
<keyword evidence="4" id="KW-0378">Hydrolase</keyword>
<keyword evidence="11" id="KW-1185">Reference proteome</keyword>
<dbReference type="InterPro" id="IPR038765">
    <property type="entry name" value="Papain-like_cys_pep_sf"/>
</dbReference>
<dbReference type="SUPFAM" id="SSF54001">
    <property type="entry name" value="Cysteine proteinases"/>
    <property type="match status" value="1"/>
</dbReference>
<dbReference type="HOGENOM" id="CLU_012184_3_3_1"/>
<reference evidence="11" key="1">
    <citation type="submission" date="2011-07" db="EMBL/GenBank/DDBJ databases">
        <authorList>
            <consortium name="Caenorhabditis brenneri Sequencing and Analysis Consortium"/>
            <person name="Wilson R.K."/>
        </authorList>
    </citation>
    <scope>NUCLEOTIDE SEQUENCE [LARGE SCALE GENOMIC DNA]</scope>
    <source>
        <strain evidence="11">PB2801</strain>
    </source>
</reference>
<keyword evidence="6" id="KW-0865">Zymogen</keyword>
<sequence>MQKLLISLVFFFAISDSFDPLIIDYVNSQNTLWTAGIPKIPRESMLKTLVKDPHLAGFRDHGPSVPTENSDLSQFFDARERWPECTSIPQINDISECKSSWAFAAAESMSDRLCINSGGMINTILSAQELLSCCTGVLSCGEGCGGGNAFKAWQYWGKHGLPTGGSYETQFGCKPYSIAPCGKTVGNVTYPACTNTTLPTPSCEKKCTSKNGYPVDIDKDRHYGASSVDQLPNRQIEIQSDVMLNGPIETTFEVYDDFLQYTTGIYVHLTGNKQGHLSVRILGWGMYEGVPYWLLANSWGKEWGENGTFRALRGTNECGLEANCVSAMPKLG</sequence>
<keyword evidence="2" id="KW-0645">Protease</keyword>
<organism evidence="11">
    <name type="scientific">Caenorhabditis brenneri</name>
    <name type="common">Nematode worm</name>
    <dbReference type="NCBI Taxonomy" id="135651"/>
    <lineage>
        <taxon>Eukaryota</taxon>
        <taxon>Metazoa</taxon>
        <taxon>Ecdysozoa</taxon>
        <taxon>Nematoda</taxon>
        <taxon>Chromadorea</taxon>
        <taxon>Rhabditida</taxon>
        <taxon>Rhabditina</taxon>
        <taxon>Rhabditomorpha</taxon>
        <taxon>Rhabditoidea</taxon>
        <taxon>Rhabditidae</taxon>
        <taxon>Peloderinae</taxon>
        <taxon>Caenorhabditis</taxon>
    </lineage>
</organism>
<dbReference type="GO" id="GO:0006508">
    <property type="term" value="P:proteolysis"/>
    <property type="evidence" value="ECO:0007669"/>
    <property type="project" value="UniProtKB-KW"/>
</dbReference>
<evidence type="ECO:0000256" key="6">
    <source>
        <dbReference type="ARBA" id="ARBA00023145"/>
    </source>
</evidence>
<keyword evidence="7" id="KW-1015">Disulfide bond</keyword>
<evidence type="ECO:0000313" key="10">
    <source>
        <dbReference type="EMBL" id="EGT44159.1"/>
    </source>
</evidence>
<evidence type="ECO:0000256" key="1">
    <source>
        <dbReference type="ARBA" id="ARBA00008455"/>
    </source>
</evidence>
<dbReference type="CDD" id="cd02620">
    <property type="entry name" value="Peptidase_C1A_CathepsinB"/>
    <property type="match status" value="1"/>
</dbReference>
<name>G0MUJ8_CAEBE</name>
<accession>G0MUJ8</accession>
<evidence type="ECO:0000256" key="2">
    <source>
        <dbReference type="ARBA" id="ARBA00022670"/>
    </source>
</evidence>
<dbReference type="eggNOG" id="KOG1543">
    <property type="taxonomic scope" value="Eukaryota"/>
</dbReference>
<evidence type="ECO:0000256" key="5">
    <source>
        <dbReference type="ARBA" id="ARBA00022807"/>
    </source>
</evidence>
<feature type="chain" id="PRO_5018784185" description="Peptidase C1A papain C-terminal domain-containing protein" evidence="8">
    <location>
        <begin position="18"/>
        <end position="332"/>
    </location>
</feature>
<dbReference type="PANTHER" id="PTHR12411">
    <property type="entry name" value="CYSTEINE PROTEASE FAMILY C1-RELATED"/>
    <property type="match status" value="1"/>
</dbReference>
<gene>
    <name evidence="10" type="ORF">CAEBREN_15022</name>
</gene>
<keyword evidence="3 8" id="KW-0732">Signal</keyword>
<dbReference type="Proteomes" id="UP000008068">
    <property type="component" value="Unassembled WGS sequence"/>
</dbReference>
<dbReference type="EMBL" id="GL379812">
    <property type="protein sequence ID" value="EGT44159.1"/>
    <property type="molecule type" value="Genomic_DNA"/>
</dbReference>
<dbReference type="InParanoid" id="G0MUJ8"/>
<protein>
    <recommendedName>
        <fullName evidence="9">Peptidase C1A papain C-terminal domain-containing protein</fullName>
    </recommendedName>
</protein>
<evidence type="ECO:0000256" key="7">
    <source>
        <dbReference type="ARBA" id="ARBA00023157"/>
    </source>
</evidence>
<dbReference type="FunFam" id="3.90.70.10:FF:000031">
    <property type="entry name" value="Cathepsin B"/>
    <property type="match status" value="1"/>
</dbReference>
<proteinExistence type="inferred from homology"/>
<keyword evidence="5" id="KW-0788">Thiol protease</keyword>
<dbReference type="Gene3D" id="3.90.70.10">
    <property type="entry name" value="Cysteine proteinases"/>
    <property type="match status" value="1"/>
</dbReference>
<evidence type="ECO:0000256" key="8">
    <source>
        <dbReference type="SAM" id="SignalP"/>
    </source>
</evidence>
<feature type="domain" description="Peptidase C1A papain C-terminal" evidence="9">
    <location>
        <begin position="72"/>
        <end position="328"/>
    </location>
</feature>
<dbReference type="SMART" id="SM00645">
    <property type="entry name" value="Pept_C1"/>
    <property type="match status" value="1"/>
</dbReference>
<dbReference type="FunCoup" id="G0MUJ8">
    <property type="interactions" value="194"/>
</dbReference>
<evidence type="ECO:0000256" key="4">
    <source>
        <dbReference type="ARBA" id="ARBA00022801"/>
    </source>
</evidence>
<dbReference type="InterPro" id="IPR000668">
    <property type="entry name" value="Peptidase_C1A_C"/>
</dbReference>
<evidence type="ECO:0000313" key="11">
    <source>
        <dbReference type="Proteomes" id="UP000008068"/>
    </source>
</evidence>
<dbReference type="OMA" id="TGIYVHL"/>
<dbReference type="GO" id="GO:0008234">
    <property type="term" value="F:cysteine-type peptidase activity"/>
    <property type="evidence" value="ECO:0007669"/>
    <property type="project" value="UniProtKB-KW"/>
</dbReference>
<dbReference type="OrthoDB" id="640249at2759"/>
<comment type="similarity">
    <text evidence="1">Belongs to the peptidase C1 family.</text>
</comment>
<dbReference type="AlphaFoldDB" id="G0MUJ8"/>
<dbReference type="Pfam" id="PF00112">
    <property type="entry name" value="Peptidase_C1"/>
    <property type="match status" value="1"/>
</dbReference>
<feature type="signal peptide" evidence="8">
    <location>
        <begin position="1"/>
        <end position="17"/>
    </location>
</feature>
<dbReference type="InterPro" id="IPR013128">
    <property type="entry name" value="Peptidase_C1A"/>
</dbReference>